<keyword evidence="4" id="KW-1185">Reference proteome</keyword>
<evidence type="ECO:0000256" key="1">
    <source>
        <dbReference type="SAM" id="Phobius"/>
    </source>
</evidence>
<feature type="transmembrane region" description="Helical" evidence="1">
    <location>
        <begin position="109"/>
        <end position="129"/>
    </location>
</feature>
<dbReference type="InterPro" id="IPR009597">
    <property type="entry name" value="DUF1206"/>
</dbReference>
<evidence type="ECO:0000313" key="3">
    <source>
        <dbReference type="EMBL" id="MDF8266006.1"/>
    </source>
</evidence>
<accession>A0ABT6CFE4</accession>
<feature type="transmembrane region" description="Helical" evidence="1">
    <location>
        <begin position="194"/>
        <end position="213"/>
    </location>
</feature>
<sequence>MNTADVQTAAHKAGNSWVVENGARVGYAMSGLLHLLIAYIALKVAWTAGGGSADQSGALATLANSTGGPFVLWLAVVGFVLLAVWQLTEAVSGAHGAEASDRAKNVGKMVVYAVLAWTALTFATGSSTSSEGQTKDFTAGLMQQTGGRVLVGAIGLGVIGVAGYHVYKGWKKKFLEDLREHPGSWAVHAGRFGYIAKGAALAVVGALFLVAAVHKAPSEATGLDGGLRTLREAPAGSILLTLVALGLAAYGIYSFARARYARV</sequence>
<feature type="domain" description="DUF1206" evidence="2">
    <location>
        <begin position="106"/>
        <end position="171"/>
    </location>
</feature>
<feature type="domain" description="DUF1206" evidence="2">
    <location>
        <begin position="25"/>
        <end position="92"/>
    </location>
</feature>
<protein>
    <submittedName>
        <fullName evidence="3">DUF1206 domain-containing protein</fullName>
    </submittedName>
</protein>
<proteinExistence type="predicted"/>
<feature type="transmembrane region" description="Helical" evidence="1">
    <location>
        <begin position="70"/>
        <end position="88"/>
    </location>
</feature>
<keyword evidence="1" id="KW-0472">Membrane</keyword>
<gene>
    <name evidence="3" type="ORF">P4R38_17295</name>
</gene>
<organism evidence="3 4">
    <name type="scientific">Luteipulveratus flavus</name>
    <dbReference type="NCBI Taxonomy" id="3031728"/>
    <lineage>
        <taxon>Bacteria</taxon>
        <taxon>Bacillati</taxon>
        <taxon>Actinomycetota</taxon>
        <taxon>Actinomycetes</taxon>
        <taxon>Micrococcales</taxon>
        <taxon>Dermacoccaceae</taxon>
        <taxon>Luteipulveratus</taxon>
    </lineage>
</organism>
<evidence type="ECO:0000259" key="2">
    <source>
        <dbReference type="Pfam" id="PF06724"/>
    </source>
</evidence>
<dbReference type="Proteomes" id="UP001528912">
    <property type="component" value="Unassembled WGS sequence"/>
</dbReference>
<keyword evidence="1" id="KW-0812">Transmembrane</keyword>
<feature type="domain" description="DUF1206" evidence="2">
    <location>
        <begin position="192"/>
        <end position="260"/>
    </location>
</feature>
<keyword evidence="1" id="KW-1133">Transmembrane helix</keyword>
<evidence type="ECO:0000313" key="4">
    <source>
        <dbReference type="Proteomes" id="UP001528912"/>
    </source>
</evidence>
<feature type="transmembrane region" description="Helical" evidence="1">
    <location>
        <begin position="149"/>
        <end position="167"/>
    </location>
</feature>
<name>A0ABT6CFE4_9MICO</name>
<reference evidence="3 4" key="1">
    <citation type="submission" date="2023-03" db="EMBL/GenBank/DDBJ databases">
        <title>YIM 133296 draft genome.</title>
        <authorList>
            <person name="Xiong L."/>
        </authorList>
    </citation>
    <scope>NUCLEOTIDE SEQUENCE [LARGE SCALE GENOMIC DNA]</scope>
    <source>
        <strain evidence="3 4">YIM 133296</strain>
    </source>
</reference>
<dbReference type="Pfam" id="PF06724">
    <property type="entry name" value="DUF1206"/>
    <property type="match status" value="3"/>
</dbReference>
<comment type="caution">
    <text evidence="3">The sequence shown here is derived from an EMBL/GenBank/DDBJ whole genome shotgun (WGS) entry which is preliminary data.</text>
</comment>
<feature type="transmembrane region" description="Helical" evidence="1">
    <location>
        <begin position="233"/>
        <end position="253"/>
    </location>
</feature>
<dbReference type="EMBL" id="JAROAV010000045">
    <property type="protein sequence ID" value="MDF8266006.1"/>
    <property type="molecule type" value="Genomic_DNA"/>
</dbReference>
<feature type="transmembrane region" description="Helical" evidence="1">
    <location>
        <begin position="32"/>
        <end position="50"/>
    </location>
</feature>